<dbReference type="Gene3D" id="1.10.10.60">
    <property type="entry name" value="Homeodomain-like"/>
    <property type="match status" value="1"/>
</dbReference>
<dbReference type="GO" id="GO:0005634">
    <property type="term" value="C:nucleus"/>
    <property type="evidence" value="ECO:0007669"/>
    <property type="project" value="UniProtKB-SubCell"/>
</dbReference>
<dbReference type="InterPro" id="IPR006447">
    <property type="entry name" value="Myb_dom_plants"/>
</dbReference>
<comment type="subcellular location">
    <subcellularLocation>
        <location evidence="1">Nucleus</location>
    </subcellularLocation>
</comment>
<keyword evidence="10" id="KW-1185">Reference proteome</keyword>
<keyword evidence="6" id="KW-0732">Signal</keyword>
<evidence type="ECO:0000256" key="6">
    <source>
        <dbReference type="SAM" id="SignalP"/>
    </source>
</evidence>
<evidence type="ECO:0000259" key="7">
    <source>
        <dbReference type="PROSITE" id="PS51294"/>
    </source>
</evidence>
<feature type="domain" description="HTH myb-type" evidence="7">
    <location>
        <begin position="116"/>
        <end position="175"/>
    </location>
</feature>
<keyword evidence="2" id="KW-0805">Transcription regulation</keyword>
<accession>A0AAV0C833</accession>
<proteinExistence type="predicted"/>
<evidence type="ECO:0000313" key="8">
    <source>
        <dbReference type="EMBL" id="CAH9064341.1"/>
    </source>
</evidence>
<dbReference type="PROSITE" id="PS51294">
    <property type="entry name" value="HTH_MYB"/>
    <property type="match status" value="1"/>
</dbReference>
<evidence type="ECO:0000256" key="4">
    <source>
        <dbReference type="ARBA" id="ARBA00023242"/>
    </source>
</evidence>
<evidence type="ECO:0000313" key="9">
    <source>
        <dbReference type="EMBL" id="CAH9136500.1"/>
    </source>
</evidence>
<feature type="chain" id="PRO_5044713274" description="HTH myb-type domain-containing protein" evidence="6">
    <location>
        <begin position="18"/>
        <end position="439"/>
    </location>
</feature>
<evidence type="ECO:0000256" key="3">
    <source>
        <dbReference type="ARBA" id="ARBA00023163"/>
    </source>
</evidence>
<feature type="region of interest" description="Disordered" evidence="5">
    <location>
        <begin position="181"/>
        <end position="287"/>
    </location>
</feature>
<evidence type="ECO:0000256" key="5">
    <source>
        <dbReference type="SAM" id="MobiDB-lite"/>
    </source>
</evidence>
<keyword evidence="4" id="KW-0539">Nucleus</keyword>
<feature type="compositionally biased region" description="Polar residues" evidence="5">
    <location>
        <begin position="246"/>
        <end position="258"/>
    </location>
</feature>
<dbReference type="EMBL" id="CAMAPF010000011">
    <property type="protein sequence ID" value="CAH9064341.1"/>
    <property type="molecule type" value="Genomic_DNA"/>
</dbReference>
<evidence type="ECO:0000256" key="1">
    <source>
        <dbReference type="ARBA" id="ARBA00004123"/>
    </source>
</evidence>
<feature type="compositionally biased region" description="Polar residues" evidence="5">
    <location>
        <begin position="184"/>
        <end position="198"/>
    </location>
</feature>
<gene>
    <name evidence="8" type="ORF">CEPIT_LOCUS2095</name>
    <name evidence="9" type="ORF">CEPIT_LOCUS35323</name>
</gene>
<evidence type="ECO:0000313" key="10">
    <source>
        <dbReference type="Proteomes" id="UP001152523"/>
    </source>
</evidence>
<dbReference type="InterPro" id="IPR044841">
    <property type="entry name" value="LUX/BOA-like"/>
</dbReference>
<dbReference type="FunFam" id="1.10.10.60:FF:000007">
    <property type="entry name" value="Two-component response regulator"/>
    <property type="match status" value="1"/>
</dbReference>
<dbReference type="EMBL" id="CAMAPF010000995">
    <property type="protein sequence ID" value="CAH9136500.1"/>
    <property type="molecule type" value="Genomic_DNA"/>
</dbReference>
<dbReference type="InterPro" id="IPR017930">
    <property type="entry name" value="Myb_dom"/>
</dbReference>
<dbReference type="PANTHER" id="PTHR31442">
    <property type="entry name" value="HOMEODOMAIN-LIKE SUPERFAMILY PROTEIN-RELATED"/>
    <property type="match status" value="1"/>
</dbReference>
<dbReference type="GO" id="GO:0010597">
    <property type="term" value="P:green leaf volatile biosynthetic process"/>
    <property type="evidence" value="ECO:0007669"/>
    <property type="project" value="UniProtKB-ARBA"/>
</dbReference>
<feature type="compositionally biased region" description="Polar residues" evidence="5">
    <location>
        <begin position="229"/>
        <end position="238"/>
    </location>
</feature>
<dbReference type="NCBIfam" id="TIGR01557">
    <property type="entry name" value="myb_SHAQKYF"/>
    <property type="match status" value="1"/>
</dbReference>
<dbReference type="InterPro" id="IPR001005">
    <property type="entry name" value="SANT/Myb"/>
</dbReference>
<dbReference type="GO" id="GO:0000976">
    <property type="term" value="F:transcription cis-regulatory region binding"/>
    <property type="evidence" value="ECO:0007669"/>
    <property type="project" value="UniProtKB-ARBA"/>
</dbReference>
<keyword evidence="3" id="KW-0804">Transcription</keyword>
<reference evidence="8" key="1">
    <citation type="submission" date="2022-07" db="EMBL/GenBank/DDBJ databases">
        <authorList>
            <person name="Macas J."/>
            <person name="Novak P."/>
            <person name="Neumann P."/>
        </authorList>
    </citation>
    <scope>NUCLEOTIDE SEQUENCE</scope>
</reference>
<dbReference type="SUPFAM" id="SSF46689">
    <property type="entry name" value="Homeodomain-like"/>
    <property type="match status" value="1"/>
</dbReference>
<organism evidence="8 10">
    <name type="scientific">Cuscuta epithymum</name>
    <dbReference type="NCBI Taxonomy" id="186058"/>
    <lineage>
        <taxon>Eukaryota</taxon>
        <taxon>Viridiplantae</taxon>
        <taxon>Streptophyta</taxon>
        <taxon>Embryophyta</taxon>
        <taxon>Tracheophyta</taxon>
        <taxon>Spermatophyta</taxon>
        <taxon>Magnoliopsida</taxon>
        <taxon>eudicotyledons</taxon>
        <taxon>Gunneridae</taxon>
        <taxon>Pentapetalae</taxon>
        <taxon>asterids</taxon>
        <taxon>lamiids</taxon>
        <taxon>Solanales</taxon>
        <taxon>Convolvulaceae</taxon>
        <taxon>Cuscuteae</taxon>
        <taxon>Cuscuta</taxon>
        <taxon>Cuscuta subgen. Cuscuta</taxon>
    </lineage>
</organism>
<protein>
    <recommendedName>
        <fullName evidence="7">HTH myb-type domain-containing protein</fullName>
    </recommendedName>
</protein>
<dbReference type="InterPro" id="IPR009057">
    <property type="entry name" value="Homeodomain-like_sf"/>
</dbReference>
<name>A0AAV0C833_9ASTE</name>
<dbReference type="PANTHER" id="PTHR31442:SF32">
    <property type="entry name" value="TWO-COMPONENT RESPONSE REGULATOR ORR21-LIKE"/>
    <property type="match status" value="1"/>
</dbReference>
<dbReference type="GO" id="GO:0003700">
    <property type="term" value="F:DNA-binding transcription factor activity"/>
    <property type="evidence" value="ECO:0007669"/>
    <property type="project" value="InterPro"/>
</dbReference>
<evidence type="ECO:0000256" key="2">
    <source>
        <dbReference type="ARBA" id="ARBA00023015"/>
    </source>
</evidence>
<sequence length="439" mass="49238">MLLREAVSMQLLVILLSDIDDANMAARAIEQGAFMLLAKTAVCEDTWKNLWQYVVRKRITRAKEMEKVGQVILNNNGDNKGKGLLMRNDHYSQEKFNNNYNIDEKSYRIRGKGSTAKRKPSTEWTAELHQKFMDAVYQLGDGKCYPKEILELMNVRGLTRMQVASHLQKCRNDDWRVPEERKLPTTSFSTAAGSVQKSQTRRFGAMPRLAGSSLRHGSPTRQHQENTKSAESPSSPSINGVMGVESSHQPLQSSQYLTVRSPGPSSPQSVAQPVRSADGTAGKSQIVGSINYRSGDLRVNSREMDVRSADGNNCGVFNSLIRNFPIGEKYGFSDDPRNISAGIDCYATTTHPPPLYHRRVISDEVFGLPNLDRQYPFQCFSDHYARLGGDQAESSSRFDTGFNVRQKEGMVQCPKVMKIPMAIPLAYEDMHASACWNRR</sequence>
<comment type="caution">
    <text evidence="8">The sequence shown here is derived from an EMBL/GenBank/DDBJ whole genome shotgun (WGS) entry which is preliminary data.</text>
</comment>
<feature type="signal peptide" evidence="6">
    <location>
        <begin position="1"/>
        <end position="17"/>
    </location>
</feature>
<dbReference type="AlphaFoldDB" id="A0AAV0C833"/>
<dbReference type="Pfam" id="PF00249">
    <property type="entry name" value="Myb_DNA-binding"/>
    <property type="match status" value="1"/>
</dbReference>
<dbReference type="Proteomes" id="UP001152523">
    <property type="component" value="Unassembled WGS sequence"/>
</dbReference>